<name>A0A6C0HH36_9ZZZZ</name>
<proteinExistence type="predicted"/>
<reference evidence="1" key="1">
    <citation type="journal article" date="2020" name="Nature">
        <title>Giant virus diversity and host interactions through global metagenomics.</title>
        <authorList>
            <person name="Schulz F."/>
            <person name="Roux S."/>
            <person name="Paez-Espino D."/>
            <person name="Jungbluth S."/>
            <person name="Walsh D.A."/>
            <person name="Denef V.J."/>
            <person name="McMahon K.D."/>
            <person name="Konstantinidis K.T."/>
            <person name="Eloe-Fadrosh E.A."/>
            <person name="Kyrpides N.C."/>
            <person name="Woyke T."/>
        </authorList>
    </citation>
    <scope>NUCLEOTIDE SEQUENCE</scope>
    <source>
        <strain evidence="1">GVMAG-M-3300023179-99</strain>
    </source>
</reference>
<organism evidence="1">
    <name type="scientific">viral metagenome</name>
    <dbReference type="NCBI Taxonomy" id="1070528"/>
    <lineage>
        <taxon>unclassified sequences</taxon>
        <taxon>metagenomes</taxon>
        <taxon>organismal metagenomes</taxon>
    </lineage>
</organism>
<dbReference type="AlphaFoldDB" id="A0A6C0HH36"/>
<evidence type="ECO:0000313" key="1">
    <source>
        <dbReference type="EMBL" id="QHT79333.1"/>
    </source>
</evidence>
<protein>
    <submittedName>
        <fullName evidence="1">Uncharacterized protein</fullName>
    </submittedName>
</protein>
<accession>A0A6C0HH36</accession>
<sequence>MLSLMWVFGGFIVGLFIVSIFDPPFRVVPALPTPGVSTFRTQKGGCVRIVSEETECTSNAISLGVINDSKHLA</sequence>
<dbReference type="EMBL" id="MN739948">
    <property type="protein sequence ID" value="QHT79333.1"/>
    <property type="molecule type" value="Genomic_DNA"/>
</dbReference>